<dbReference type="PROSITE" id="PS50005">
    <property type="entry name" value="TPR"/>
    <property type="match status" value="1"/>
</dbReference>
<comment type="caution">
    <text evidence="5">The sequence shown here is derived from an EMBL/GenBank/DDBJ whole genome shotgun (WGS) entry which is preliminary data.</text>
</comment>
<keyword evidence="2 3" id="KW-0802">TPR repeat</keyword>
<proteinExistence type="predicted"/>
<dbReference type="PANTHER" id="PTHR44858:SF1">
    <property type="entry name" value="UDP-N-ACETYLGLUCOSAMINE--PEPTIDE N-ACETYLGLUCOSAMINYLTRANSFERASE SPINDLY-RELATED"/>
    <property type="match status" value="1"/>
</dbReference>
<dbReference type="SUPFAM" id="SSF48452">
    <property type="entry name" value="TPR-like"/>
    <property type="match status" value="3"/>
</dbReference>
<keyword evidence="6" id="KW-1185">Reference proteome</keyword>
<dbReference type="AlphaFoldDB" id="A0AAW1T5T0"/>
<evidence type="ECO:0000313" key="5">
    <source>
        <dbReference type="EMBL" id="KAK9864465.1"/>
    </source>
</evidence>
<accession>A0AAW1T5T0</accession>
<dbReference type="InterPro" id="IPR050498">
    <property type="entry name" value="Ycf3"/>
</dbReference>
<dbReference type="Proteomes" id="UP001485043">
    <property type="component" value="Unassembled WGS sequence"/>
</dbReference>
<evidence type="ECO:0000256" key="4">
    <source>
        <dbReference type="SAM" id="MobiDB-lite"/>
    </source>
</evidence>
<dbReference type="SMART" id="SM00028">
    <property type="entry name" value="TPR"/>
    <property type="match status" value="5"/>
</dbReference>
<dbReference type="Pfam" id="PF13432">
    <property type="entry name" value="TPR_16"/>
    <property type="match status" value="1"/>
</dbReference>
<dbReference type="InterPro" id="IPR019734">
    <property type="entry name" value="TPR_rpt"/>
</dbReference>
<reference evidence="5 6" key="1">
    <citation type="journal article" date="2024" name="Nat. Commun.">
        <title>Phylogenomics reveals the evolutionary origins of lichenization in chlorophyte algae.</title>
        <authorList>
            <person name="Puginier C."/>
            <person name="Libourel C."/>
            <person name="Otte J."/>
            <person name="Skaloud P."/>
            <person name="Haon M."/>
            <person name="Grisel S."/>
            <person name="Petersen M."/>
            <person name="Berrin J.G."/>
            <person name="Delaux P.M."/>
            <person name="Dal Grande F."/>
            <person name="Keller J."/>
        </authorList>
    </citation>
    <scope>NUCLEOTIDE SEQUENCE [LARGE SCALE GENOMIC DNA]</scope>
    <source>
        <strain evidence="5 6">SAG 2523</strain>
    </source>
</reference>
<feature type="region of interest" description="Disordered" evidence="4">
    <location>
        <begin position="443"/>
        <end position="466"/>
    </location>
</feature>
<gene>
    <name evidence="5" type="ORF">WJX84_006244</name>
</gene>
<dbReference type="EMBL" id="JALJOV010000350">
    <property type="protein sequence ID" value="KAK9864465.1"/>
    <property type="molecule type" value="Genomic_DNA"/>
</dbReference>
<keyword evidence="1" id="KW-0677">Repeat</keyword>
<dbReference type="Gene3D" id="1.25.40.10">
    <property type="entry name" value="Tetratricopeptide repeat domain"/>
    <property type="match status" value="2"/>
</dbReference>
<evidence type="ECO:0000256" key="1">
    <source>
        <dbReference type="ARBA" id="ARBA00022737"/>
    </source>
</evidence>
<evidence type="ECO:0000256" key="3">
    <source>
        <dbReference type="PROSITE-ProRule" id="PRU00339"/>
    </source>
</evidence>
<dbReference type="PANTHER" id="PTHR44858">
    <property type="entry name" value="TETRATRICOPEPTIDE REPEAT PROTEIN 6"/>
    <property type="match status" value="1"/>
</dbReference>
<evidence type="ECO:0000313" key="6">
    <source>
        <dbReference type="Proteomes" id="UP001485043"/>
    </source>
</evidence>
<protein>
    <submittedName>
        <fullName evidence="5">Uncharacterized protein</fullName>
    </submittedName>
</protein>
<dbReference type="InterPro" id="IPR011990">
    <property type="entry name" value="TPR-like_helical_dom_sf"/>
</dbReference>
<sequence length="712" mass="78535">MKSPGRIPGPMPKATIMLWLNAIIEDEFRWPQYLFNDLLPSPESHQASVARAEWSPYMAGIKAAAEGEHAVALDHFDWAISAEPDQPYNYLGRAGSKAVMGDREGFLLDLETARDLGGRAPQLFYDVCLQLIPQYTKAHCFKEALHLTKEVVAQTEEPAAWLRVAAWLHIRLQQLPEASEDLRRAEEAEPGHARTLHLRGYVKWKTGDPRGALTDLTAAKALIPDSPEISHRRAQVLHSLGKTTPAFREIEWAKRLRPGHFGTRKLRLQLLMALGDFKGAMWQLKWLLAARRPDSELLLAAAECHRAVNDPHGILPTIADALKRSPTSLQLLLTAAKLRCQLLDLEGAQEACDAAEALVPMDVRVGEMQAIIRRTHHKAGIQHNRPSTSVGGDSIDVTGQRVLATYVLENGWPPTFPHKAVSAAPPFPDVAWLHVDAPPWVPGQPRSPAGGAFHDEKGSPRGTGPKPAEALHFTRLAMEEASHDFVVRNEYKRAMNAAHVGRVNEAGSGSASAEEEEARHLMFRKFVFVKMRRGEFKSAMRRNEDVLQRFPKSASALLMKSLLHLKLGKPQAALDAAKQALQNEPSNTKALIQQGPCLLELGRPAEALEVAMETLVQDPQNLYALQAAFKAVCRPLGRSWLQQWAPSACSDASSITTPPVVRDGALESSAKRWRGRSCSSRADAGRHCPPAASVRRFRKSSWKVSSAGNGRL</sequence>
<name>A0AAW1T5T0_9CHLO</name>
<evidence type="ECO:0000256" key="2">
    <source>
        <dbReference type="ARBA" id="ARBA00022803"/>
    </source>
</evidence>
<organism evidence="5 6">
    <name type="scientific">Apatococcus fuscideae</name>
    <dbReference type="NCBI Taxonomy" id="2026836"/>
    <lineage>
        <taxon>Eukaryota</taxon>
        <taxon>Viridiplantae</taxon>
        <taxon>Chlorophyta</taxon>
        <taxon>core chlorophytes</taxon>
        <taxon>Trebouxiophyceae</taxon>
        <taxon>Chlorellales</taxon>
        <taxon>Chlorellaceae</taxon>
        <taxon>Apatococcus</taxon>
    </lineage>
</organism>
<feature type="repeat" description="TPR" evidence="3">
    <location>
        <begin position="554"/>
        <end position="587"/>
    </location>
</feature>